<dbReference type="AlphaFoldDB" id="A0A1R4H1D2"/>
<name>A0A1R4H1D2_9GAMM</name>
<dbReference type="EMBL" id="FUKJ01000051">
    <property type="protein sequence ID" value="SJM90053.1"/>
    <property type="molecule type" value="Genomic_DNA"/>
</dbReference>
<organism evidence="1 2">
    <name type="scientific">Crenothrix polyspora</name>
    <dbReference type="NCBI Taxonomy" id="360316"/>
    <lineage>
        <taxon>Bacteria</taxon>
        <taxon>Pseudomonadati</taxon>
        <taxon>Pseudomonadota</taxon>
        <taxon>Gammaproteobacteria</taxon>
        <taxon>Methylococcales</taxon>
        <taxon>Crenotrichaceae</taxon>
        <taxon>Crenothrix</taxon>
    </lineage>
</organism>
<evidence type="ECO:0000313" key="2">
    <source>
        <dbReference type="Proteomes" id="UP000195442"/>
    </source>
</evidence>
<sequence length="57" mass="6400">MIKSSSVQVKNSFALKHPRYGKQQGFSDKTAITCTMGMDNTRLGKNAHTDNIKNRFP</sequence>
<dbReference type="Proteomes" id="UP000195442">
    <property type="component" value="Unassembled WGS sequence"/>
</dbReference>
<accession>A0A1R4H1D2</accession>
<proteinExistence type="predicted"/>
<protein>
    <submittedName>
        <fullName evidence="1">Uncharacterized protein</fullName>
    </submittedName>
</protein>
<gene>
    <name evidence="1" type="ORF">CRENPOLYSF2_1440007</name>
</gene>
<evidence type="ECO:0000313" key="1">
    <source>
        <dbReference type="EMBL" id="SJM90053.1"/>
    </source>
</evidence>
<reference evidence="2" key="1">
    <citation type="submission" date="2017-02" db="EMBL/GenBank/DDBJ databases">
        <authorList>
            <person name="Daims H."/>
        </authorList>
    </citation>
    <scope>NUCLEOTIDE SEQUENCE [LARGE SCALE GENOMIC DNA]</scope>
</reference>
<keyword evidence="2" id="KW-1185">Reference proteome</keyword>